<organism evidence="1 2">
    <name type="scientific">Sesamum alatum</name>
    <dbReference type="NCBI Taxonomy" id="300844"/>
    <lineage>
        <taxon>Eukaryota</taxon>
        <taxon>Viridiplantae</taxon>
        <taxon>Streptophyta</taxon>
        <taxon>Embryophyta</taxon>
        <taxon>Tracheophyta</taxon>
        <taxon>Spermatophyta</taxon>
        <taxon>Magnoliopsida</taxon>
        <taxon>eudicotyledons</taxon>
        <taxon>Gunneridae</taxon>
        <taxon>Pentapetalae</taxon>
        <taxon>asterids</taxon>
        <taxon>lamiids</taxon>
        <taxon>Lamiales</taxon>
        <taxon>Pedaliaceae</taxon>
        <taxon>Sesamum</taxon>
    </lineage>
</organism>
<name>A0AAE2CJU8_9LAMI</name>
<reference evidence="1" key="1">
    <citation type="submission" date="2020-06" db="EMBL/GenBank/DDBJ databases">
        <authorList>
            <person name="Li T."/>
            <person name="Hu X."/>
            <person name="Zhang T."/>
            <person name="Song X."/>
            <person name="Zhang H."/>
            <person name="Dai N."/>
            <person name="Sheng W."/>
            <person name="Hou X."/>
            <person name="Wei L."/>
        </authorList>
    </citation>
    <scope>NUCLEOTIDE SEQUENCE</scope>
    <source>
        <strain evidence="1">3651</strain>
        <tissue evidence="1">Leaf</tissue>
    </source>
</reference>
<evidence type="ECO:0000313" key="2">
    <source>
        <dbReference type="Proteomes" id="UP001293254"/>
    </source>
</evidence>
<evidence type="ECO:0000313" key="1">
    <source>
        <dbReference type="EMBL" id="KAK4424833.1"/>
    </source>
</evidence>
<dbReference type="AlphaFoldDB" id="A0AAE2CJU8"/>
<reference evidence="1" key="2">
    <citation type="journal article" date="2024" name="Plant">
        <title>Genomic evolution and insights into agronomic trait innovations of Sesamum species.</title>
        <authorList>
            <person name="Miao H."/>
            <person name="Wang L."/>
            <person name="Qu L."/>
            <person name="Liu H."/>
            <person name="Sun Y."/>
            <person name="Le M."/>
            <person name="Wang Q."/>
            <person name="Wei S."/>
            <person name="Zheng Y."/>
            <person name="Lin W."/>
            <person name="Duan Y."/>
            <person name="Cao H."/>
            <person name="Xiong S."/>
            <person name="Wang X."/>
            <person name="Wei L."/>
            <person name="Li C."/>
            <person name="Ma Q."/>
            <person name="Ju M."/>
            <person name="Zhao R."/>
            <person name="Li G."/>
            <person name="Mu C."/>
            <person name="Tian Q."/>
            <person name="Mei H."/>
            <person name="Zhang T."/>
            <person name="Gao T."/>
            <person name="Zhang H."/>
        </authorList>
    </citation>
    <scope>NUCLEOTIDE SEQUENCE</scope>
    <source>
        <strain evidence="1">3651</strain>
    </source>
</reference>
<sequence>MSPWLTMADALGKPYDENPPLGEANDDSLLHFRKFGKETAAHWRAALPEKNLNVLALKPVFAHVLTPFRLPPTEMRRVARPLQDSATSVCIPPASITPLVASIHIPPPLHEPEMTVDIPLTPMAPLAVSVRIPLPLHEPKMTLGI</sequence>
<gene>
    <name evidence="1" type="ORF">Salat_1676900</name>
</gene>
<dbReference type="Proteomes" id="UP001293254">
    <property type="component" value="Unassembled WGS sequence"/>
</dbReference>
<keyword evidence="2" id="KW-1185">Reference proteome</keyword>
<accession>A0AAE2CJU8</accession>
<comment type="caution">
    <text evidence="1">The sequence shown here is derived from an EMBL/GenBank/DDBJ whole genome shotgun (WGS) entry which is preliminary data.</text>
</comment>
<proteinExistence type="predicted"/>
<protein>
    <submittedName>
        <fullName evidence="1">Uncharacterized protein</fullName>
    </submittedName>
</protein>
<dbReference type="EMBL" id="JACGWO010000006">
    <property type="protein sequence ID" value="KAK4424833.1"/>
    <property type="molecule type" value="Genomic_DNA"/>
</dbReference>